<gene>
    <name evidence="2" type="ORF">J3Q64DRAFT_1833106</name>
</gene>
<keyword evidence="1" id="KW-0812">Transmembrane</keyword>
<keyword evidence="1" id="KW-0472">Membrane</keyword>
<keyword evidence="3" id="KW-1185">Reference proteome</keyword>
<evidence type="ECO:0008006" key="4">
    <source>
        <dbReference type="Google" id="ProtNLM"/>
    </source>
</evidence>
<proteinExistence type="predicted"/>
<dbReference type="InterPro" id="IPR019587">
    <property type="entry name" value="Polyketide_cyclase/dehydratase"/>
</dbReference>
<dbReference type="Pfam" id="PF10604">
    <property type="entry name" value="Polyketide_cyc2"/>
    <property type="match status" value="1"/>
</dbReference>
<sequence>MSVLTTIIIILCVLPTIPLLIYVIGLLLPASHIVSRTVTLDTTPEKLWKILTNVQAYPSWQPKLESVTVSPKTQDTDQGKRLIFTEYSKQKKRTVIHVEQEPQRTLVRILEERSTSAERHKSTFSGSWSFEIQLADTKVMLKITEQGIIKKPMIRVSHMLLFGFHLRIDRFIKDLVKKIHEDSLAPTPQPMTQDMADELEDEEKLARMEHSRLLDNEWDLMSEVYEKTNQR</sequence>
<accession>A0ABR3B4W1</accession>
<feature type="transmembrane region" description="Helical" evidence="1">
    <location>
        <begin position="6"/>
        <end position="28"/>
    </location>
</feature>
<evidence type="ECO:0000256" key="1">
    <source>
        <dbReference type="SAM" id="Phobius"/>
    </source>
</evidence>
<keyword evidence="1" id="KW-1133">Transmembrane helix</keyword>
<name>A0ABR3B4W1_PHYBL</name>
<dbReference type="SUPFAM" id="SSF55961">
    <property type="entry name" value="Bet v1-like"/>
    <property type="match status" value="1"/>
</dbReference>
<evidence type="ECO:0000313" key="3">
    <source>
        <dbReference type="Proteomes" id="UP001448207"/>
    </source>
</evidence>
<dbReference type="Proteomes" id="UP001448207">
    <property type="component" value="Unassembled WGS sequence"/>
</dbReference>
<dbReference type="CDD" id="cd07812">
    <property type="entry name" value="SRPBCC"/>
    <property type="match status" value="1"/>
</dbReference>
<comment type="caution">
    <text evidence="2">The sequence shown here is derived from an EMBL/GenBank/DDBJ whole genome shotgun (WGS) entry which is preliminary data.</text>
</comment>
<protein>
    <recommendedName>
        <fullName evidence="4">Coenzyme Q-binding protein COQ10 START domain-containing protein</fullName>
    </recommendedName>
</protein>
<dbReference type="EMBL" id="JBCLYO010000006">
    <property type="protein sequence ID" value="KAL0087786.1"/>
    <property type="molecule type" value="Genomic_DNA"/>
</dbReference>
<dbReference type="Gene3D" id="3.30.530.20">
    <property type="match status" value="1"/>
</dbReference>
<reference evidence="2 3" key="1">
    <citation type="submission" date="2024-04" db="EMBL/GenBank/DDBJ databases">
        <title>Symmetric and asymmetric DNA N6-adenine methylation regulates different biological responses in Mucorales.</title>
        <authorList>
            <consortium name="Lawrence Berkeley National Laboratory"/>
            <person name="Lax C."/>
            <person name="Mondo S.J."/>
            <person name="Osorio-Concepcion M."/>
            <person name="Muszewska A."/>
            <person name="Corrochano-Luque M."/>
            <person name="Gutierrez G."/>
            <person name="Riley R."/>
            <person name="Lipzen A."/>
            <person name="Guo J."/>
            <person name="Hundley H."/>
            <person name="Amirebrahimi M."/>
            <person name="Ng V."/>
            <person name="Lorenzo-Gutierrez D."/>
            <person name="Binder U."/>
            <person name="Yang J."/>
            <person name="Song Y."/>
            <person name="Canovas D."/>
            <person name="Navarro E."/>
            <person name="Freitag M."/>
            <person name="Gabaldon T."/>
            <person name="Grigoriev I.V."/>
            <person name="Corrochano L.M."/>
            <person name="Nicolas F.E."/>
            <person name="Garre V."/>
        </authorList>
    </citation>
    <scope>NUCLEOTIDE SEQUENCE [LARGE SCALE GENOMIC DNA]</scope>
    <source>
        <strain evidence="2 3">L51</strain>
    </source>
</reference>
<evidence type="ECO:0000313" key="2">
    <source>
        <dbReference type="EMBL" id="KAL0087786.1"/>
    </source>
</evidence>
<dbReference type="InterPro" id="IPR023393">
    <property type="entry name" value="START-like_dom_sf"/>
</dbReference>
<organism evidence="2 3">
    <name type="scientific">Phycomyces blakesleeanus</name>
    <dbReference type="NCBI Taxonomy" id="4837"/>
    <lineage>
        <taxon>Eukaryota</taxon>
        <taxon>Fungi</taxon>
        <taxon>Fungi incertae sedis</taxon>
        <taxon>Mucoromycota</taxon>
        <taxon>Mucoromycotina</taxon>
        <taxon>Mucoromycetes</taxon>
        <taxon>Mucorales</taxon>
        <taxon>Phycomycetaceae</taxon>
        <taxon>Phycomyces</taxon>
    </lineage>
</organism>